<organism evidence="1 3">
    <name type="scientific">Didymodactylos carnosus</name>
    <dbReference type="NCBI Taxonomy" id="1234261"/>
    <lineage>
        <taxon>Eukaryota</taxon>
        <taxon>Metazoa</taxon>
        <taxon>Spiralia</taxon>
        <taxon>Gnathifera</taxon>
        <taxon>Rotifera</taxon>
        <taxon>Eurotatoria</taxon>
        <taxon>Bdelloidea</taxon>
        <taxon>Philodinida</taxon>
        <taxon>Philodinidae</taxon>
        <taxon>Didymodactylos</taxon>
    </lineage>
</organism>
<comment type="caution">
    <text evidence="1">The sequence shown here is derived from an EMBL/GenBank/DDBJ whole genome shotgun (WGS) entry which is preliminary data.</text>
</comment>
<accession>A0A814YN54</accession>
<evidence type="ECO:0000313" key="2">
    <source>
        <dbReference type="EMBL" id="CAF3993933.1"/>
    </source>
</evidence>
<dbReference type="Proteomes" id="UP000681722">
    <property type="component" value="Unassembled WGS sequence"/>
</dbReference>
<evidence type="ECO:0000313" key="3">
    <source>
        <dbReference type="Proteomes" id="UP000663829"/>
    </source>
</evidence>
<reference evidence="1" key="1">
    <citation type="submission" date="2021-02" db="EMBL/GenBank/DDBJ databases">
        <authorList>
            <person name="Nowell W R."/>
        </authorList>
    </citation>
    <scope>NUCLEOTIDE SEQUENCE</scope>
</reference>
<keyword evidence="3" id="KW-1185">Reference proteome</keyword>
<name>A0A814YN54_9BILA</name>
<proteinExistence type="predicted"/>
<sequence length="297" mass="34397">MLSFRTLDTHSKFVHASLRKFPLTTLDHVNEWFQICENYLDNIWNNTVIKTSAMLCDAIDTLLSLTTAEIGELETLHIVNHWLVLHLSDLLKIVIDEEQQNERQIHPLGFIRIVLLSTKHFKCRLHYRKNNAAFKEDIHNHKCNFSAIMIHGGYCHEIFHVKFNNKNLQYLNSSGESGKNQDLLECYRFRNTGQMNEQEHTGTALSSKIQSYDLINDDCTSYALPSHIYHRVANPSPCLITLTLRGTVRNKEDCVFLCDRVQETKSEMETKSLDKNEVNSLFQEILVMLSSAEKNQL</sequence>
<protein>
    <submittedName>
        <fullName evidence="1">Uncharacterized protein</fullName>
    </submittedName>
</protein>
<dbReference type="Proteomes" id="UP000663829">
    <property type="component" value="Unassembled WGS sequence"/>
</dbReference>
<dbReference type="EMBL" id="CAJNOQ010009678">
    <property type="protein sequence ID" value="CAF1231288.1"/>
    <property type="molecule type" value="Genomic_DNA"/>
</dbReference>
<evidence type="ECO:0000313" key="1">
    <source>
        <dbReference type="EMBL" id="CAF1231288.1"/>
    </source>
</evidence>
<gene>
    <name evidence="1" type="ORF">GPM918_LOCUS25186</name>
    <name evidence="2" type="ORF">SRO942_LOCUS25192</name>
</gene>
<dbReference type="EMBL" id="CAJOBC010009683">
    <property type="protein sequence ID" value="CAF3993933.1"/>
    <property type="molecule type" value="Genomic_DNA"/>
</dbReference>
<dbReference type="AlphaFoldDB" id="A0A814YN54"/>